<dbReference type="InterPro" id="IPR006083">
    <property type="entry name" value="PRK/URK"/>
</dbReference>
<comment type="caution">
    <text evidence="2">The sequence shown here is derived from an EMBL/GenBank/DDBJ whole genome shotgun (WGS) entry which is preliminary data.</text>
</comment>
<dbReference type="Pfam" id="PF00485">
    <property type="entry name" value="PRK"/>
    <property type="match status" value="1"/>
</dbReference>
<evidence type="ECO:0000259" key="1">
    <source>
        <dbReference type="Pfam" id="PF00485"/>
    </source>
</evidence>
<feature type="domain" description="Phosphoribulokinase/uridine kinase" evidence="1">
    <location>
        <begin position="30"/>
        <end position="169"/>
    </location>
</feature>
<dbReference type="Proteomes" id="UP001521931">
    <property type="component" value="Unassembled WGS sequence"/>
</dbReference>
<reference evidence="2 3" key="1">
    <citation type="submission" date="2022-02" db="EMBL/GenBank/DDBJ databases">
        <title>Uncovering new skin microbiome diversity through culturing and metagenomics.</title>
        <authorList>
            <person name="Conlan S."/>
            <person name="Deming C."/>
            <person name="Nisc Comparative Sequencing Program N."/>
            <person name="Segre J.A."/>
        </authorList>
    </citation>
    <scope>NUCLEOTIDE SEQUENCE [LARGE SCALE GENOMIC DNA]</scope>
    <source>
        <strain evidence="2 3">ACRQZ</strain>
    </source>
</reference>
<protein>
    <recommendedName>
        <fullName evidence="1">Phosphoribulokinase/uridine kinase domain-containing protein</fullName>
    </recommendedName>
</protein>
<keyword evidence="3" id="KW-1185">Reference proteome</keyword>
<dbReference type="InterPro" id="IPR027417">
    <property type="entry name" value="P-loop_NTPase"/>
</dbReference>
<proteinExistence type="predicted"/>
<dbReference type="SUPFAM" id="SSF52540">
    <property type="entry name" value="P-loop containing nucleoside triphosphate hydrolases"/>
    <property type="match status" value="1"/>
</dbReference>
<organism evidence="2 3">
    <name type="scientific">Arsenicicoccus bolidensis</name>
    <dbReference type="NCBI Taxonomy" id="229480"/>
    <lineage>
        <taxon>Bacteria</taxon>
        <taxon>Bacillati</taxon>
        <taxon>Actinomycetota</taxon>
        <taxon>Actinomycetes</taxon>
        <taxon>Micrococcales</taxon>
        <taxon>Intrasporangiaceae</taxon>
        <taxon>Arsenicicoccus</taxon>
    </lineage>
</organism>
<accession>A0ABS9Q3J5</accession>
<dbReference type="Gene3D" id="3.40.50.300">
    <property type="entry name" value="P-loop containing nucleotide triphosphate hydrolases"/>
    <property type="match status" value="1"/>
</dbReference>
<evidence type="ECO:0000313" key="2">
    <source>
        <dbReference type="EMBL" id="MCG7321658.1"/>
    </source>
</evidence>
<sequence length="204" mass="22511">MLSSATSASSAAELVRIARQRPALPCGTRIIAIDGPSGSGKTTFAADVEAHLTGLRGDGNDEARPTPAEVQVLHMDDLYPGWDGLAAAVPLLSSQVVEPLAEGRDASYRRYDWERGVYAERHEIPCTARWLVVEGVGCGARVIRPRLSALAWLEADRETRMRRGLERDGEAYRPHWERWSRQEGAHFAREATRDHADLVLDTGQ</sequence>
<dbReference type="RefSeq" id="WP_239263479.1">
    <property type="nucleotide sequence ID" value="NZ_DAMCVA010000006.1"/>
</dbReference>
<name>A0ABS9Q3J5_9MICO</name>
<evidence type="ECO:0000313" key="3">
    <source>
        <dbReference type="Proteomes" id="UP001521931"/>
    </source>
</evidence>
<dbReference type="EMBL" id="JAKRCV010000016">
    <property type="protein sequence ID" value="MCG7321658.1"/>
    <property type="molecule type" value="Genomic_DNA"/>
</dbReference>
<gene>
    <name evidence="2" type="ORF">MHL29_07090</name>
</gene>